<proteinExistence type="predicted"/>
<dbReference type="Proteomes" id="UP000630718">
    <property type="component" value="Unassembled WGS sequence"/>
</dbReference>
<feature type="domain" description="AB hydrolase-1" evidence="1">
    <location>
        <begin position="43"/>
        <end position="264"/>
    </location>
</feature>
<evidence type="ECO:0000259" key="1">
    <source>
        <dbReference type="Pfam" id="PF00561"/>
    </source>
</evidence>
<dbReference type="Pfam" id="PF00561">
    <property type="entry name" value="Abhydrolase_1"/>
    <property type="match status" value="1"/>
</dbReference>
<dbReference type="InterPro" id="IPR029058">
    <property type="entry name" value="AB_hydrolase_fold"/>
</dbReference>
<protein>
    <submittedName>
        <fullName evidence="2">Alpha/beta hydrolase</fullName>
    </submittedName>
</protein>
<dbReference type="InterPro" id="IPR000073">
    <property type="entry name" value="AB_hydrolase_1"/>
</dbReference>
<keyword evidence="2" id="KW-0378">Hydrolase</keyword>
<dbReference type="RefSeq" id="WP_190205762.1">
    <property type="nucleotide sequence ID" value="NZ_BNBI01000008.1"/>
</dbReference>
<name>A0A919AK04_9ACTN</name>
<reference evidence="2" key="2">
    <citation type="submission" date="2020-09" db="EMBL/GenBank/DDBJ databases">
        <authorList>
            <person name="Sun Q."/>
            <person name="Ohkuma M."/>
        </authorList>
    </citation>
    <scope>NUCLEOTIDE SEQUENCE</scope>
    <source>
        <strain evidence="2">JCM 4477</strain>
    </source>
</reference>
<evidence type="ECO:0000313" key="3">
    <source>
        <dbReference type="Proteomes" id="UP000630718"/>
    </source>
</evidence>
<dbReference type="PANTHER" id="PTHR43433">
    <property type="entry name" value="HYDROLASE, ALPHA/BETA FOLD FAMILY PROTEIN"/>
    <property type="match status" value="1"/>
</dbReference>
<dbReference type="InterPro" id="IPR050471">
    <property type="entry name" value="AB_hydrolase"/>
</dbReference>
<sequence length="278" mass="29958">MSAYLADQAETQYVTGPRGERFAYRRFGRAGTRPLVLHMRLRGTIDHWDPALLDLLAAEREVVVFDNRGTSFSTGEPPSTMEGLVDGSLAFIGALGLTDIDVLGWSMGGIVAQGVALTAPGLVNRLVVAGSSPGGVPDLPAPPARVAQITGKGANDDEDFLYLFYPETEKARAAGLASLRRLDRRLRESKAAVGPEAFRGQIAAIGGFRGYWDRQAELTLPVLVANGAHDVMIHAYATYAMSQRLPDAKVVLYSDAGHGFLFQHAEDFAREVNGFLGR</sequence>
<dbReference type="GO" id="GO:0016787">
    <property type="term" value="F:hydrolase activity"/>
    <property type="evidence" value="ECO:0007669"/>
    <property type="project" value="UniProtKB-KW"/>
</dbReference>
<evidence type="ECO:0000313" key="2">
    <source>
        <dbReference type="EMBL" id="GHF11411.1"/>
    </source>
</evidence>
<keyword evidence="3" id="KW-1185">Reference proteome</keyword>
<dbReference type="AlphaFoldDB" id="A0A919AK04"/>
<dbReference type="PANTHER" id="PTHR43433:SF5">
    <property type="entry name" value="AB HYDROLASE-1 DOMAIN-CONTAINING PROTEIN"/>
    <property type="match status" value="1"/>
</dbReference>
<organism evidence="2 3">
    <name type="scientific">Streptomyces fumanus</name>
    <dbReference type="NCBI Taxonomy" id="67302"/>
    <lineage>
        <taxon>Bacteria</taxon>
        <taxon>Bacillati</taxon>
        <taxon>Actinomycetota</taxon>
        <taxon>Actinomycetes</taxon>
        <taxon>Kitasatosporales</taxon>
        <taxon>Streptomycetaceae</taxon>
        <taxon>Streptomyces</taxon>
    </lineage>
</organism>
<dbReference type="Gene3D" id="3.40.50.1820">
    <property type="entry name" value="alpha/beta hydrolase"/>
    <property type="match status" value="1"/>
</dbReference>
<accession>A0A919AK04</accession>
<reference evidence="2" key="1">
    <citation type="journal article" date="2014" name="Int. J. Syst. Evol. Microbiol.">
        <title>Complete genome sequence of Corynebacterium casei LMG S-19264T (=DSM 44701T), isolated from a smear-ripened cheese.</title>
        <authorList>
            <consortium name="US DOE Joint Genome Institute (JGI-PGF)"/>
            <person name="Walter F."/>
            <person name="Albersmeier A."/>
            <person name="Kalinowski J."/>
            <person name="Ruckert C."/>
        </authorList>
    </citation>
    <scope>NUCLEOTIDE SEQUENCE</scope>
    <source>
        <strain evidence="2">JCM 4477</strain>
    </source>
</reference>
<dbReference type="EMBL" id="BNBI01000008">
    <property type="protein sequence ID" value="GHF11411.1"/>
    <property type="molecule type" value="Genomic_DNA"/>
</dbReference>
<comment type="caution">
    <text evidence="2">The sequence shown here is derived from an EMBL/GenBank/DDBJ whole genome shotgun (WGS) entry which is preliminary data.</text>
</comment>
<dbReference type="SUPFAM" id="SSF53474">
    <property type="entry name" value="alpha/beta-Hydrolases"/>
    <property type="match status" value="1"/>
</dbReference>
<gene>
    <name evidence="2" type="ORF">GCM10018772_40630</name>
</gene>